<dbReference type="GO" id="GO:0006355">
    <property type="term" value="P:regulation of DNA-templated transcription"/>
    <property type="evidence" value="ECO:0007669"/>
    <property type="project" value="InterPro"/>
</dbReference>
<keyword evidence="5" id="KW-1185">Reference proteome</keyword>
<dbReference type="InterPro" id="IPR036388">
    <property type="entry name" value="WH-like_DNA-bd_sf"/>
</dbReference>
<dbReference type="OrthoDB" id="51888at2"/>
<dbReference type="InterPro" id="IPR005158">
    <property type="entry name" value="BTAD"/>
</dbReference>
<evidence type="ECO:0000313" key="5">
    <source>
        <dbReference type="Proteomes" id="UP000240317"/>
    </source>
</evidence>
<dbReference type="InterPro" id="IPR016032">
    <property type="entry name" value="Sig_transdc_resp-reg_C-effctor"/>
</dbReference>
<dbReference type="SMART" id="SM01043">
    <property type="entry name" value="BTAD"/>
    <property type="match status" value="1"/>
</dbReference>
<sequence length="381" mass="41461">MTGALEDVEIARWLAPRLAEYHGRQGRFAQGYAALYLWVTPPGQPLPPAVLLARGILAWREGQPLQSARDLTQATEGFTAQGQPVWAARAKLHHAHALYLSRSADFPAQLQAASEDFARLQMPPAFTADLEDVAESLHAGALDPALRSALTGLLGNAAGLRGVPVQGLDGPLTRLDISTLGTEQVTVEGETVPLSPGAVALLACLVLRPGQTRQEVQLALYPDKFPNAAASAIKTHLAEARRHIGENVIITDGPYHARRYQMGAGYAVRLDLLEWRAALIAQNLPRALSLYQGPFLPGLDGSEWAEGLRLETRAELALLAQQVAQAWLEAGEPLRAIATCEQCLLVEPNVVELHEVRLQAARRLGDPRRIRQYEAEWQALM</sequence>
<keyword evidence="1" id="KW-0805">Transcription regulation</keyword>
<evidence type="ECO:0000313" key="4">
    <source>
        <dbReference type="EMBL" id="PTA66545.1"/>
    </source>
</evidence>
<dbReference type="Gene3D" id="1.25.40.10">
    <property type="entry name" value="Tetratricopeptide repeat domain"/>
    <property type="match status" value="1"/>
</dbReference>
<dbReference type="Proteomes" id="UP000240317">
    <property type="component" value="Unassembled WGS sequence"/>
</dbReference>
<name>A0A2T3W3S7_9DEIO</name>
<dbReference type="InterPro" id="IPR051677">
    <property type="entry name" value="AfsR-DnrI-RedD_regulator"/>
</dbReference>
<dbReference type="EMBL" id="PYSV01000026">
    <property type="protein sequence ID" value="PTA66545.1"/>
    <property type="molecule type" value="Genomic_DNA"/>
</dbReference>
<dbReference type="AlphaFoldDB" id="A0A2T3W3S7"/>
<dbReference type="PANTHER" id="PTHR35807:SF1">
    <property type="entry name" value="TRANSCRIPTIONAL REGULATOR REDD"/>
    <property type="match status" value="1"/>
</dbReference>
<dbReference type="Gene3D" id="1.10.10.10">
    <property type="entry name" value="Winged helix-like DNA-binding domain superfamily/Winged helix DNA-binding domain"/>
    <property type="match status" value="1"/>
</dbReference>
<protein>
    <recommendedName>
        <fullName evidence="3">Bacterial transcriptional activator domain-containing protein</fullName>
    </recommendedName>
</protein>
<evidence type="ECO:0000256" key="2">
    <source>
        <dbReference type="ARBA" id="ARBA00023163"/>
    </source>
</evidence>
<organism evidence="4 5">
    <name type="scientific">Deinococcus arcticus</name>
    <dbReference type="NCBI Taxonomy" id="2136176"/>
    <lineage>
        <taxon>Bacteria</taxon>
        <taxon>Thermotogati</taxon>
        <taxon>Deinococcota</taxon>
        <taxon>Deinococci</taxon>
        <taxon>Deinococcales</taxon>
        <taxon>Deinococcaceae</taxon>
        <taxon>Deinococcus</taxon>
    </lineage>
</organism>
<evidence type="ECO:0000256" key="1">
    <source>
        <dbReference type="ARBA" id="ARBA00023015"/>
    </source>
</evidence>
<gene>
    <name evidence="4" type="ORF">C8263_17305</name>
</gene>
<feature type="domain" description="Bacterial transcriptional activator" evidence="3">
    <location>
        <begin position="270"/>
        <end position="381"/>
    </location>
</feature>
<dbReference type="RefSeq" id="WP_107139390.1">
    <property type="nucleotide sequence ID" value="NZ_PYSV01000026.1"/>
</dbReference>
<proteinExistence type="predicted"/>
<dbReference type="PANTHER" id="PTHR35807">
    <property type="entry name" value="TRANSCRIPTIONAL REGULATOR REDD-RELATED"/>
    <property type="match status" value="1"/>
</dbReference>
<accession>A0A2T3W3S7</accession>
<dbReference type="InterPro" id="IPR011990">
    <property type="entry name" value="TPR-like_helical_dom_sf"/>
</dbReference>
<comment type="caution">
    <text evidence="4">The sequence shown here is derived from an EMBL/GenBank/DDBJ whole genome shotgun (WGS) entry which is preliminary data.</text>
</comment>
<reference evidence="4 5" key="1">
    <citation type="submission" date="2018-03" db="EMBL/GenBank/DDBJ databases">
        <title>Draft genome of Deinococcus sp. OD32.</title>
        <authorList>
            <person name="Wang X.-P."/>
            <person name="Du Z.-J."/>
        </authorList>
    </citation>
    <scope>NUCLEOTIDE SEQUENCE [LARGE SCALE GENOMIC DNA]</scope>
    <source>
        <strain evidence="4 5">OD32</strain>
    </source>
</reference>
<dbReference type="SUPFAM" id="SSF48452">
    <property type="entry name" value="TPR-like"/>
    <property type="match status" value="1"/>
</dbReference>
<keyword evidence="2" id="KW-0804">Transcription</keyword>
<evidence type="ECO:0000259" key="3">
    <source>
        <dbReference type="SMART" id="SM01043"/>
    </source>
</evidence>
<dbReference type="GO" id="GO:0003677">
    <property type="term" value="F:DNA binding"/>
    <property type="evidence" value="ECO:0007669"/>
    <property type="project" value="InterPro"/>
</dbReference>
<dbReference type="SUPFAM" id="SSF46894">
    <property type="entry name" value="C-terminal effector domain of the bipartite response regulators"/>
    <property type="match status" value="1"/>
</dbReference>